<dbReference type="GO" id="GO:0009507">
    <property type="term" value="C:chloroplast"/>
    <property type="evidence" value="ECO:0007669"/>
    <property type="project" value="InterPro"/>
</dbReference>
<gene>
    <name evidence="2" type="ORF">CMV_015415</name>
</gene>
<feature type="transmembrane region" description="Helical" evidence="1">
    <location>
        <begin position="148"/>
        <end position="168"/>
    </location>
</feature>
<keyword evidence="1" id="KW-0812">Transmembrane</keyword>
<keyword evidence="1" id="KW-1133">Transmembrane helix</keyword>
<dbReference type="OrthoDB" id="2011897at2759"/>
<keyword evidence="1" id="KW-0472">Membrane</keyword>
<evidence type="ECO:0000256" key="1">
    <source>
        <dbReference type="SAM" id="Phobius"/>
    </source>
</evidence>
<accession>A0A8J4RA61</accession>
<dbReference type="AlphaFoldDB" id="A0A8J4RA61"/>
<dbReference type="PANTHER" id="PTHR36762:SF2">
    <property type="entry name" value="LIGHT-REGULATED PROTEIN 1, CHLOROPLASTIC"/>
    <property type="match status" value="1"/>
</dbReference>
<name>A0A8J4RA61_9ROSI</name>
<dbReference type="InterPro" id="IPR009856">
    <property type="entry name" value="Lir1"/>
</dbReference>
<evidence type="ECO:0000313" key="2">
    <source>
        <dbReference type="EMBL" id="KAF3959807.1"/>
    </source>
</evidence>
<organism evidence="2 3">
    <name type="scientific">Castanea mollissima</name>
    <name type="common">Chinese chestnut</name>
    <dbReference type="NCBI Taxonomy" id="60419"/>
    <lineage>
        <taxon>Eukaryota</taxon>
        <taxon>Viridiplantae</taxon>
        <taxon>Streptophyta</taxon>
        <taxon>Embryophyta</taxon>
        <taxon>Tracheophyta</taxon>
        <taxon>Spermatophyta</taxon>
        <taxon>Magnoliopsida</taxon>
        <taxon>eudicotyledons</taxon>
        <taxon>Gunneridae</taxon>
        <taxon>Pentapetalae</taxon>
        <taxon>rosids</taxon>
        <taxon>fabids</taxon>
        <taxon>Fagales</taxon>
        <taxon>Fagaceae</taxon>
        <taxon>Castanea</taxon>
    </lineage>
</organism>
<dbReference type="EMBL" id="JRKL02002243">
    <property type="protein sequence ID" value="KAF3959807.1"/>
    <property type="molecule type" value="Genomic_DNA"/>
</dbReference>
<proteinExistence type="predicted"/>
<sequence>MTVIVTKEVQVQPLEIQPMELLDSTFKAHKIKMREIATIAGAYYKGLFTASTVLSMEGVLTSEDRVVTEEMARSLTCSYTQRLLSCETVRGEACDAEMYPEVKIKPEVKYKTAKTSSEAVEQEYFEYNEPKTYRFIPSKIRYCKAMEYFAVLILTGLALTELLLLFRINYPEPPTGAQHPNAIM</sequence>
<evidence type="ECO:0000313" key="3">
    <source>
        <dbReference type="Proteomes" id="UP000737018"/>
    </source>
</evidence>
<dbReference type="Pfam" id="PF07207">
    <property type="entry name" value="Lir1"/>
    <property type="match status" value="1"/>
</dbReference>
<dbReference type="Proteomes" id="UP000737018">
    <property type="component" value="Unassembled WGS sequence"/>
</dbReference>
<dbReference type="PANTHER" id="PTHR36762">
    <property type="entry name" value="LIGHT-REGULATED PROTEIN 1, CHLOROPLASTIC"/>
    <property type="match status" value="1"/>
</dbReference>
<protein>
    <submittedName>
        <fullName evidence="2">Uncharacterized protein</fullName>
    </submittedName>
</protein>
<reference evidence="2" key="1">
    <citation type="submission" date="2020-03" db="EMBL/GenBank/DDBJ databases">
        <title>Castanea mollissima Vanexum genome sequencing.</title>
        <authorList>
            <person name="Staton M."/>
        </authorList>
    </citation>
    <scope>NUCLEOTIDE SEQUENCE</scope>
    <source>
        <tissue evidence="2">Leaf</tissue>
    </source>
</reference>
<comment type="caution">
    <text evidence="2">The sequence shown here is derived from an EMBL/GenBank/DDBJ whole genome shotgun (WGS) entry which is preliminary data.</text>
</comment>
<keyword evidence="3" id="KW-1185">Reference proteome</keyword>